<dbReference type="Proteomes" id="UP000886289">
    <property type="component" value="Unassembled WGS sequence"/>
</dbReference>
<dbReference type="InterPro" id="IPR007160">
    <property type="entry name" value="DUF362"/>
</dbReference>
<proteinExistence type="predicted"/>
<evidence type="ECO:0000259" key="1">
    <source>
        <dbReference type="Pfam" id="PF04015"/>
    </source>
</evidence>
<dbReference type="EMBL" id="DRBS01000228">
    <property type="protein sequence ID" value="HDD44376.1"/>
    <property type="molecule type" value="Genomic_DNA"/>
</dbReference>
<evidence type="ECO:0000313" key="2">
    <source>
        <dbReference type="EMBL" id="HDD44376.1"/>
    </source>
</evidence>
<sequence>MSKVAILKTSPGTVIDDYNRLMHLVDYEKILSREVKTIIKLNLSWSLYYPACSTSPWQLEGVLNALRNDSYKDSIAVENQTVVTHPWKGAYYNKWLPILNKYEVAFQPLTDVEWVLYEPKTEMLAMYDIFGEISIPKIFVGSNIIHLPTVKTHGHTTTTGAMKDAFGGLIPKYRHHAHKKIHKILVDLLAIQKEIHNGIFAVMDGCVCGNGAGPRTMEPFIGNVILASEDQVAIDAAAAKIMGFEPLKIDYIKMAHDRGLGIGDIDQIEIVGMGKKEFERLNFNFRVKKSPIIEGDQILRKKTANIKWLHHLLFYSPVFKTFIFASEFYHDQFWYPSIGKRKIKRFMETDWGKLFKKYPHGEFPEYEEVKKWDPY</sequence>
<protein>
    <submittedName>
        <fullName evidence="2">DUF362 domain-containing protein</fullName>
    </submittedName>
</protein>
<comment type="caution">
    <text evidence="2">The sequence shown here is derived from an EMBL/GenBank/DDBJ whole genome shotgun (WGS) entry which is preliminary data.</text>
</comment>
<organism evidence="2">
    <name type="scientific">Desulfofervidus auxilii</name>
    <dbReference type="NCBI Taxonomy" id="1621989"/>
    <lineage>
        <taxon>Bacteria</taxon>
        <taxon>Pseudomonadati</taxon>
        <taxon>Thermodesulfobacteriota</taxon>
        <taxon>Candidatus Desulfofervidia</taxon>
        <taxon>Candidatus Desulfofervidales</taxon>
        <taxon>Candidatus Desulfofervidaceae</taxon>
        <taxon>Candidatus Desulfofervidus</taxon>
    </lineage>
</organism>
<feature type="domain" description="DUF362" evidence="1">
    <location>
        <begin position="38"/>
        <end position="240"/>
    </location>
</feature>
<dbReference type="AlphaFoldDB" id="A0A7C0U2Q5"/>
<name>A0A7C0U2Q5_DESA2</name>
<gene>
    <name evidence="2" type="ORF">ENG63_05910</name>
</gene>
<accession>A0A7C0U2Q5</accession>
<reference evidence="2" key="1">
    <citation type="journal article" date="2020" name="mSystems">
        <title>Genome- and Community-Level Interaction Insights into Carbon Utilization and Element Cycling Functions of Hydrothermarchaeota in Hydrothermal Sediment.</title>
        <authorList>
            <person name="Zhou Z."/>
            <person name="Liu Y."/>
            <person name="Xu W."/>
            <person name="Pan J."/>
            <person name="Luo Z.H."/>
            <person name="Li M."/>
        </authorList>
    </citation>
    <scope>NUCLEOTIDE SEQUENCE [LARGE SCALE GENOMIC DNA]</scope>
    <source>
        <strain evidence="2">HyVt-233</strain>
    </source>
</reference>
<dbReference type="Pfam" id="PF04015">
    <property type="entry name" value="DUF362"/>
    <property type="match status" value="1"/>
</dbReference>